<protein>
    <recommendedName>
        <fullName evidence="2">histidine kinase</fullName>
        <ecNumber evidence="2">2.7.13.3</ecNumber>
    </recommendedName>
</protein>
<evidence type="ECO:0000259" key="8">
    <source>
        <dbReference type="PROSITE" id="PS50110"/>
    </source>
</evidence>
<comment type="caution">
    <text evidence="9">The sequence shown here is derived from an EMBL/GenBank/DDBJ whole genome shotgun (WGS) entry which is preliminary data.</text>
</comment>
<evidence type="ECO:0000256" key="6">
    <source>
        <dbReference type="SAM" id="Phobius"/>
    </source>
</evidence>
<evidence type="ECO:0000259" key="7">
    <source>
        <dbReference type="PROSITE" id="PS50109"/>
    </source>
</evidence>
<dbReference type="RefSeq" id="WP_111630264.1">
    <property type="nucleotide sequence ID" value="NZ_QLMC01000005.1"/>
</dbReference>
<dbReference type="OrthoDB" id="9811889at2"/>
<dbReference type="Pfam" id="PF00512">
    <property type="entry name" value="HisKA"/>
    <property type="match status" value="1"/>
</dbReference>
<dbReference type="PROSITE" id="PS50110">
    <property type="entry name" value="RESPONSE_REGULATORY"/>
    <property type="match status" value="1"/>
</dbReference>
<evidence type="ECO:0000313" key="10">
    <source>
        <dbReference type="Proteomes" id="UP000248790"/>
    </source>
</evidence>
<dbReference type="InterPro" id="IPR003594">
    <property type="entry name" value="HATPase_dom"/>
</dbReference>
<dbReference type="CDD" id="cd17546">
    <property type="entry name" value="REC_hyHK_CKI1_RcsC-like"/>
    <property type="match status" value="1"/>
</dbReference>
<dbReference type="InterPro" id="IPR004358">
    <property type="entry name" value="Sig_transdc_His_kin-like_C"/>
</dbReference>
<evidence type="ECO:0000256" key="1">
    <source>
        <dbReference type="ARBA" id="ARBA00000085"/>
    </source>
</evidence>
<dbReference type="EC" id="2.7.13.3" evidence="2"/>
<feature type="transmembrane region" description="Helical" evidence="6">
    <location>
        <begin position="83"/>
        <end position="102"/>
    </location>
</feature>
<sequence>MNTKLPLWNWSLAKTLNSVTEPLMKEQVRIFYFMFIMNIPKLLLAIATFYQAGDQPAMFKQIRIFLVSLIVLKILLARPRRIYSLIHFLQVSTILVLWYAFYKHKLTWGINAHLQLVLFMLSAFFGLGRNWGFIYSILSLMPYLIGLIGMSGVITPFNVFSEEPVTLKYVLMTIINFAVLVGSSYYFHRALYGAIQQGQSLNNQLQESLQAKSNFLSTMSHELRTPLNSVIGMTNLLLADRPRETQKENLNILRFSAESLLSLINNILDFNKIDLKKVELETIPFHLPRLLDDTSASMAPKAYEKGLLFELSVDPELTRQNVLGDPTRLTQILFNLVGNAIKFTQQGSVALTARVVARQADSLDIRFTVTDTGIGISDEQQKMIFEPFVQASSMVNRRFGGTGLGLAIVKHLLELHHSAIHVKSQPQHGTQFYFDLHYKTSPLQETPANGITAVPQSLEQVRVLLAEDNAMNITLMERLLTRWGIELTVAEDGRQVLELMETNQYDIILMDIQMPELNGFQTAERIRQLADPQKAGIPIIALTAAISTEVIARIKESGMNDYISKPFKLEDLYYKLAQSVASHLPNTAS</sequence>
<proteinExistence type="predicted"/>
<dbReference type="EMBL" id="QLMC01000005">
    <property type="protein sequence ID" value="RAJ94374.1"/>
    <property type="molecule type" value="Genomic_DNA"/>
</dbReference>
<dbReference type="InterPro" id="IPR011006">
    <property type="entry name" value="CheY-like_superfamily"/>
</dbReference>
<feature type="transmembrane region" description="Helical" evidence="6">
    <location>
        <begin position="108"/>
        <end position="127"/>
    </location>
</feature>
<evidence type="ECO:0000256" key="5">
    <source>
        <dbReference type="PROSITE-ProRule" id="PRU00169"/>
    </source>
</evidence>
<accession>A0A327WQ73</accession>
<dbReference type="Gene3D" id="3.40.50.2300">
    <property type="match status" value="1"/>
</dbReference>
<dbReference type="InterPro" id="IPR001789">
    <property type="entry name" value="Sig_transdc_resp-reg_receiver"/>
</dbReference>
<keyword evidence="6" id="KW-1133">Transmembrane helix</keyword>
<dbReference type="Proteomes" id="UP000248790">
    <property type="component" value="Unassembled WGS sequence"/>
</dbReference>
<dbReference type="InterPro" id="IPR003661">
    <property type="entry name" value="HisK_dim/P_dom"/>
</dbReference>
<dbReference type="CDD" id="cd00082">
    <property type="entry name" value="HisKA"/>
    <property type="match status" value="1"/>
</dbReference>
<keyword evidence="9" id="KW-0808">Transferase</keyword>
<dbReference type="InterPro" id="IPR036890">
    <property type="entry name" value="HATPase_C_sf"/>
</dbReference>
<dbReference type="FunFam" id="3.30.565.10:FF:000010">
    <property type="entry name" value="Sensor histidine kinase RcsC"/>
    <property type="match status" value="1"/>
</dbReference>
<name>A0A327WQ73_LARAB</name>
<dbReference type="SUPFAM" id="SSF55874">
    <property type="entry name" value="ATPase domain of HSP90 chaperone/DNA topoisomerase II/histidine kinase"/>
    <property type="match status" value="1"/>
</dbReference>
<reference evidence="9 10" key="1">
    <citation type="submission" date="2018-06" db="EMBL/GenBank/DDBJ databases">
        <title>Genomic Encyclopedia of Archaeal and Bacterial Type Strains, Phase II (KMG-II): from individual species to whole genera.</title>
        <authorList>
            <person name="Goeker M."/>
        </authorList>
    </citation>
    <scope>NUCLEOTIDE SEQUENCE [LARGE SCALE GENOMIC DNA]</scope>
    <source>
        <strain evidence="9 10">DSM 21851</strain>
    </source>
</reference>
<dbReference type="SMART" id="SM00448">
    <property type="entry name" value="REC"/>
    <property type="match status" value="1"/>
</dbReference>
<keyword evidence="3 5" id="KW-0597">Phosphoprotein</keyword>
<keyword evidence="6" id="KW-0472">Membrane</keyword>
<organism evidence="9 10">
    <name type="scientific">Larkinella arboricola</name>
    <dbReference type="NCBI Taxonomy" id="643671"/>
    <lineage>
        <taxon>Bacteria</taxon>
        <taxon>Pseudomonadati</taxon>
        <taxon>Bacteroidota</taxon>
        <taxon>Cytophagia</taxon>
        <taxon>Cytophagales</taxon>
        <taxon>Spirosomataceae</taxon>
        <taxon>Larkinella</taxon>
    </lineage>
</organism>
<dbReference type="PANTHER" id="PTHR45339">
    <property type="entry name" value="HYBRID SIGNAL TRANSDUCTION HISTIDINE KINASE J"/>
    <property type="match status" value="1"/>
</dbReference>
<keyword evidence="10" id="KW-1185">Reference proteome</keyword>
<feature type="transmembrane region" description="Helical" evidence="6">
    <location>
        <begin position="58"/>
        <end position="76"/>
    </location>
</feature>
<dbReference type="SMART" id="SM00387">
    <property type="entry name" value="HATPase_c"/>
    <property type="match status" value="1"/>
</dbReference>
<dbReference type="Gene3D" id="1.10.287.130">
    <property type="match status" value="1"/>
</dbReference>
<dbReference type="SUPFAM" id="SSF47384">
    <property type="entry name" value="Homodimeric domain of signal transducing histidine kinase"/>
    <property type="match status" value="1"/>
</dbReference>
<evidence type="ECO:0000256" key="3">
    <source>
        <dbReference type="ARBA" id="ARBA00022553"/>
    </source>
</evidence>
<evidence type="ECO:0000256" key="4">
    <source>
        <dbReference type="ARBA" id="ARBA00023012"/>
    </source>
</evidence>
<keyword evidence="6" id="KW-0812">Transmembrane</keyword>
<dbReference type="PRINTS" id="PR00344">
    <property type="entry name" value="BCTRLSENSOR"/>
</dbReference>
<evidence type="ECO:0000313" key="9">
    <source>
        <dbReference type="EMBL" id="RAJ94374.1"/>
    </source>
</evidence>
<feature type="domain" description="Response regulatory" evidence="8">
    <location>
        <begin position="462"/>
        <end position="580"/>
    </location>
</feature>
<dbReference type="InterPro" id="IPR036097">
    <property type="entry name" value="HisK_dim/P_sf"/>
</dbReference>
<dbReference type="Pfam" id="PF00072">
    <property type="entry name" value="Response_reg"/>
    <property type="match status" value="1"/>
</dbReference>
<dbReference type="CDD" id="cd16922">
    <property type="entry name" value="HATPase_EvgS-ArcB-TorS-like"/>
    <property type="match status" value="1"/>
</dbReference>
<dbReference type="Gene3D" id="3.30.565.10">
    <property type="entry name" value="Histidine kinase-like ATPase, C-terminal domain"/>
    <property type="match status" value="1"/>
</dbReference>
<feature type="transmembrane region" description="Helical" evidence="6">
    <location>
        <begin position="169"/>
        <end position="187"/>
    </location>
</feature>
<feature type="domain" description="Histidine kinase" evidence="7">
    <location>
        <begin position="218"/>
        <end position="440"/>
    </location>
</feature>
<comment type="catalytic activity">
    <reaction evidence="1">
        <text>ATP + protein L-histidine = ADP + protein N-phospho-L-histidine.</text>
        <dbReference type="EC" id="2.7.13.3"/>
    </reaction>
</comment>
<feature type="transmembrane region" description="Helical" evidence="6">
    <location>
        <begin position="134"/>
        <end position="157"/>
    </location>
</feature>
<evidence type="ECO:0000256" key="2">
    <source>
        <dbReference type="ARBA" id="ARBA00012438"/>
    </source>
</evidence>
<dbReference type="InterPro" id="IPR005467">
    <property type="entry name" value="His_kinase_dom"/>
</dbReference>
<feature type="modified residue" description="4-aspartylphosphate" evidence="5">
    <location>
        <position position="511"/>
    </location>
</feature>
<dbReference type="PROSITE" id="PS50109">
    <property type="entry name" value="HIS_KIN"/>
    <property type="match status" value="1"/>
</dbReference>
<dbReference type="SUPFAM" id="SSF52172">
    <property type="entry name" value="CheY-like"/>
    <property type="match status" value="1"/>
</dbReference>
<dbReference type="GO" id="GO:0000155">
    <property type="term" value="F:phosphorelay sensor kinase activity"/>
    <property type="evidence" value="ECO:0007669"/>
    <property type="project" value="InterPro"/>
</dbReference>
<dbReference type="SMART" id="SM00388">
    <property type="entry name" value="HisKA"/>
    <property type="match status" value="1"/>
</dbReference>
<dbReference type="AlphaFoldDB" id="A0A327WQ73"/>
<keyword evidence="4" id="KW-0902">Two-component regulatory system</keyword>
<gene>
    <name evidence="9" type="ORF">LX87_04261</name>
</gene>
<feature type="transmembrane region" description="Helical" evidence="6">
    <location>
        <begin position="30"/>
        <end position="52"/>
    </location>
</feature>
<dbReference type="PANTHER" id="PTHR45339:SF1">
    <property type="entry name" value="HYBRID SIGNAL TRANSDUCTION HISTIDINE KINASE J"/>
    <property type="match status" value="1"/>
</dbReference>
<dbReference type="Pfam" id="PF02518">
    <property type="entry name" value="HATPase_c"/>
    <property type="match status" value="1"/>
</dbReference>
<keyword evidence="9" id="KW-0418">Kinase</keyword>